<protein>
    <submittedName>
        <fullName evidence="2">Uncharacterized protein</fullName>
    </submittedName>
</protein>
<sequence length="155" mass="18489">MSGEQGKKGAKGIKDKLEECIEEGGEKNLIIGGKQKEKREKEEEELRNLKKEAYIMSLLDSVEEENTDEKDVREEKKLREEELKKGEINKAIGKIEKKKAAGRARRYEEKIREGRVGNLMRVCWEEKERYEWDTYGRERERYYNRNGWRIEAMKD</sequence>
<proteinExistence type="predicted"/>
<evidence type="ECO:0000256" key="1">
    <source>
        <dbReference type="SAM" id="Coils"/>
    </source>
</evidence>
<dbReference type="AlphaFoldDB" id="A0A151JQY1"/>
<gene>
    <name evidence="2" type="ORF">ALC57_00803</name>
</gene>
<keyword evidence="3" id="KW-1185">Reference proteome</keyword>
<accession>A0A151JQY1</accession>
<name>A0A151JQY1_9HYME</name>
<evidence type="ECO:0000313" key="2">
    <source>
        <dbReference type="EMBL" id="KYN29752.1"/>
    </source>
</evidence>
<feature type="coiled-coil region" evidence="1">
    <location>
        <begin position="32"/>
        <end position="79"/>
    </location>
</feature>
<evidence type="ECO:0000313" key="3">
    <source>
        <dbReference type="Proteomes" id="UP000078492"/>
    </source>
</evidence>
<dbReference type="EMBL" id="KQ978620">
    <property type="protein sequence ID" value="KYN29752.1"/>
    <property type="molecule type" value="Genomic_DNA"/>
</dbReference>
<keyword evidence="1" id="KW-0175">Coiled coil</keyword>
<organism evidence="2 3">
    <name type="scientific">Trachymyrmex cornetzi</name>
    <dbReference type="NCBI Taxonomy" id="471704"/>
    <lineage>
        <taxon>Eukaryota</taxon>
        <taxon>Metazoa</taxon>
        <taxon>Ecdysozoa</taxon>
        <taxon>Arthropoda</taxon>
        <taxon>Hexapoda</taxon>
        <taxon>Insecta</taxon>
        <taxon>Pterygota</taxon>
        <taxon>Neoptera</taxon>
        <taxon>Endopterygota</taxon>
        <taxon>Hymenoptera</taxon>
        <taxon>Apocrita</taxon>
        <taxon>Aculeata</taxon>
        <taxon>Formicoidea</taxon>
        <taxon>Formicidae</taxon>
        <taxon>Myrmicinae</taxon>
        <taxon>Trachymyrmex</taxon>
    </lineage>
</organism>
<dbReference type="Proteomes" id="UP000078492">
    <property type="component" value="Unassembled WGS sequence"/>
</dbReference>
<reference evidence="2 3" key="1">
    <citation type="submission" date="2015-09" db="EMBL/GenBank/DDBJ databases">
        <title>Trachymyrmex cornetzi WGS genome.</title>
        <authorList>
            <person name="Nygaard S."/>
            <person name="Hu H."/>
            <person name="Boomsma J."/>
            <person name="Zhang G."/>
        </authorList>
    </citation>
    <scope>NUCLEOTIDE SEQUENCE [LARGE SCALE GENOMIC DNA]</scope>
    <source>
        <strain evidence="2">Tcor2-1</strain>
        <tissue evidence="2">Whole body</tissue>
    </source>
</reference>